<dbReference type="Proteomes" id="UP000242715">
    <property type="component" value="Unassembled WGS sequence"/>
</dbReference>
<accession>A0A2Z6NAG5</accession>
<keyword evidence="2" id="KW-1185">Reference proteome</keyword>
<proteinExistence type="predicted"/>
<sequence>MHQRTSAEKPLHAVDLPPSCLHRSAPSCHRSAPSCLHRSSTAFHHSFRHCFAIIVPDLHFIDVDTMTPFAEMSSSHINPLPAVQD</sequence>
<dbReference type="AlphaFoldDB" id="A0A2Z6NAG5"/>
<protein>
    <submittedName>
        <fullName evidence="1">Uncharacterized protein</fullName>
    </submittedName>
</protein>
<reference evidence="2" key="1">
    <citation type="journal article" date="2017" name="Front. Plant Sci.">
        <title>Climate Clever Clovers: New Paradigm to Reduce the Environmental Footprint of Ruminants by Breeding Low Methanogenic Forages Utilizing Haplotype Variation.</title>
        <authorList>
            <person name="Kaur P."/>
            <person name="Appels R."/>
            <person name="Bayer P.E."/>
            <person name="Keeble-Gagnere G."/>
            <person name="Wang J."/>
            <person name="Hirakawa H."/>
            <person name="Shirasawa K."/>
            <person name="Vercoe P."/>
            <person name="Stefanova K."/>
            <person name="Durmic Z."/>
            <person name="Nichols P."/>
            <person name="Revell C."/>
            <person name="Isobe S.N."/>
            <person name="Edwards D."/>
            <person name="Erskine W."/>
        </authorList>
    </citation>
    <scope>NUCLEOTIDE SEQUENCE [LARGE SCALE GENOMIC DNA]</scope>
    <source>
        <strain evidence="2">cv. Daliak</strain>
    </source>
</reference>
<evidence type="ECO:0000313" key="1">
    <source>
        <dbReference type="EMBL" id="GAU32965.1"/>
    </source>
</evidence>
<organism evidence="1 2">
    <name type="scientific">Trifolium subterraneum</name>
    <name type="common">Subterranean clover</name>
    <dbReference type="NCBI Taxonomy" id="3900"/>
    <lineage>
        <taxon>Eukaryota</taxon>
        <taxon>Viridiplantae</taxon>
        <taxon>Streptophyta</taxon>
        <taxon>Embryophyta</taxon>
        <taxon>Tracheophyta</taxon>
        <taxon>Spermatophyta</taxon>
        <taxon>Magnoliopsida</taxon>
        <taxon>eudicotyledons</taxon>
        <taxon>Gunneridae</taxon>
        <taxon>Pentapetalae</taxon>
        <taxon>rosids</taxon>
        <taxon>fabids</taxon>
        <taxon>Fabales</taxon>
        <taxon>Fabaceae</taxon>
        <taxon>Papilionoideae</taxon>
        <taxon>50 kb inversion clade</taxon>
        <taxon>NPAAA clade</taxon>
        <taxon>Hologalegina</taxon>
        <taxon>IRL clade</taxon>
        <taxon>Trifolieae</taxon>
        <taxon>Trifolium</taxon>
    </lineage>
</organism>
<name>A0A2Z6NAG5_TRISU</name>
<dbReference type="EMBL" id="DF973513">
    <property type="protein sequence ID" value="GAU32965.1"/>
    <property type="molecule type" value="Genomic_DNA"/>
</dbReference>
<gene>
    <name evidence="1" type="ORF">TSUD_358320</name>
</gene>
<evidence type="ECO:0000313" key="2">
    <source>
        <dbReference type="Proteomes" id="UP000242715"/>
    </source>
</evidence>